<organism evidence="1 2">
    <name type="scientific">Nocardia africana</name>
    <dbReference type="NCBI Taxonomy" id="134964"/>
    <lineage>
        <taxon>Bacteria</taxon>
        <taxon>Bacillati</taxon>
        <taxon>Actinomycetota</taxon>
        <taxon>Actinomycetes</taxon>
        <taxon>Mycobacteriales</taxon>
        <taxon>Nocardiaceae</taxon>
        <taxon>Nocardia</taxon>
    </lineage>
</organism>
<evidence type="ECO:0000313" key="2">
    <source>
        <dbReference type="Proteomes" id="UP001601521"/>
    </source>
</evidence>
<dbReference type="EMBL" id="JBIALX010000001">
    <property type="protein sequence ID" value="MFF0452466.1"/>
    <property type="molecule type" value="Genomic_DNA"/>
</dbReference>
<gene>
    <name evidence="1" type="ORF">ACFYTH_03735</name>
</gene>
<proteinExistence type="predicted"/>
<accession>A0ABW6NDD6</accession>
<protein>
    <submittedName>
        <fullName evidence="1">Uncharacterized protein</fullName>
    </submittedName>
</protein>
<comment type="caution">
    <text evidence="1">The sequence shown here is derived from an EMBL/GenBank/DDBJ whole genome shotgun (WGS) entry which is preliminary data.</text>
</comment>
<reference evidence="1 2" key="1">
    <citation type="submission" date="2024-10" db="EMBL/GenBank/DDBJ databases">
        <title>The Natural Products Discovery Center: Release of the First 8490 Sequenced Strains for Exploring Actinobacteria Biosynthetic Diversity.</title>
        <authorList>
            <person name="Kalkreuter E."/>
            <person name="Kautsar S.A."/>
            <person name="Yang D."/>
            <person name="Bader C.D."/>
            <person name="Teijaro C.N."/>
            <person name="Fluegel L."/>
            <person name="Davis C.M."/>
            <person name="Simpson J.R."/>
            <person name="Lauterbach L."/>
            <person name="Steele A.D."/>
            <person name="Gui C."/>
            <person name="Meng S."/>
            <person name="Li G."/>
            <person name="Viehrig K."/>
            <person name="Ye F."/>
            <person name="Su P."/>
            <person name="Kiefer A.F."/>
            <person name="Nichols A."/>
            <person name="Cepeda A.J."/>
            <person name="Yan W."/>
            <person name="Fan B."/>
            <person name="Jiang Y."/>
            <person name="Adhikari A."/>
            <person name="Zheng C.-J."/>
            <person name="Schuster L."/>
            <person name="Cowan T.M."/>
            <person name="Smanski M.J."/>
            <person name="Chevrette M.G."/>
            <person name="De Carvalho L.P.S."/>
            <person name="Shen B."/>
        </authorList>
    </citation>
    <scope>NUCLEOTIDE SEQUENCE [LARGE SCALE GENOMIC DNA]</scope>
    <source>
        <strain evidence="1 2">NPDC004550</strain>
    </source>
</reference>
<keyword evidence="2" id="KW-1185">Reference proteome</keyword>
<dbReference type="RefSeq" id="WP_387248891.1">
    <property type="nucleotide sequence ID" value="NZ_JBIALX010000001.1"/>
</dbReference>
<sequence length="123" mass="13205">MDVGQSTANALWQQAVDGTFKMNHDAAKKCADIFVRFAEKTLDPQIEQVRNIHSLSGFGLFTSAADLQTGFEGKMVQLVQALQGMKAAALQMAAAYLQAGNDFEAADQLHQRSINAAMSGVGK</sequence>
<dbReference type="Proteomes" id="UP001601521">
    <property type="component" value="Unassembled WGS sequence"/>
</dbReference>
<evidence type="ECO:0000313" key="1">
    <source>
        <dbReference type="EMBL" id="MFF0452466.1"/>
    </source>
</evidence>
<name>A0ABW6NDD6_9NOCA</name>